<dbReference type="OrthoDB" id="4271203at2"/>
<dbReference type="InterPro" id="IPR023375">
    <property type="entry name" value="ADC_dom_sf"/>
</dbReference>
<evidence type="ECO:0000313" key="2">
    <source>
        <dbReference type="Proteomes" id="UP000319769"/>
    </source>
</evidence>
<dbReference type="Gene3D" id="2.40.400.10">
    <property type="entry name" value="Acetoacetate decarboxylase-like"/>
    <property type="match status" value="1"/>
</dbReference>
<dbReference type="Pfam" id="PF06314">
    <property type="entry name" value="ADC"/>
    <property type="match status" value="1"/>
</dbReference>
<dbReference type="InterPro" id="IPR010451">
    <property type="entry name" value="Acetoacetate_decarboxylase"/>
</dbReference>
<dbReference type="AlphaFoldDB" id="A0A5N0VGX9"/>
<dbReference type="EMBL" id="VMNW02000007">
    <property type="protein sequence ID" value="KAA9164400.1"/>
    <property type="molecule type" value="Genomic_DNA"/>
</dbReference>
<dbReference type="Proteomes" id="UP000319769">
    <property type="component" value="Unassembled WGS sequence"/>
</dbReference>
<dbReference type="RefSeq" id="WP_144747050.1">
    <property type="nucleotide sequence ID" value="NZ_VMNW02000007.1"/>
</dbReference>
<protein>
    <submittedName>
        <fullName evidence="1">Acetoacetate decarboxylase</fullName>
    </submittedName>
</protein>
<organism evidence="1 2">
    <name type="scientific">Amycolatopsis acidicola</name>
    <dbReference type="NCBI Taxonomy" id="2596893"/>
    <lineage>
        <taxon>Bacteria</taxon>
        <taxon>Bacillati</taxon>
        <taxon>Actinomycetota</taxon>
        <taxon>Actinomycetes</taxon>
        <taxon>Pseudonocardiales</taxon>
        <taxon>Pseudonocardiaceae</taxon>
        <taxon>Amycolatopsis</taxon>
    </lineage>
</organism>
<keyword evidence="2" id="KW-1185">Reference proteome</keyword>
<proteinExistence type="predicted"/>
<accession>A0A5N0VGX9</accession>
<evidence type="ECO:0000313" key="1">
    <source>
        <dbReference type="EMBL" id="KAA9164400.1"/>
    </source>
</evidence>
<name>A0A5N0VGX9_9PSEU</name>
<sequence>MTPYMTRMPLGFGPANGPRHVPDRQSGENRRIRLEVTARVDGLEPLLAEDMALPADPVVVVEAHYLSDLRWLAGRGYNIVRVRVPVLVGGRAFDYLPVLWENLPDAIMTGREELGYPKLYAEIPGHTHTGGASRGSASWDGFTFVDLAVRDLVETSPGERNPHTPRPEGVLVRKYIPRTGGAGADADYVTMTPAGAQPPVVERAWTGSGRFAFHSATFAQLPTLHHVVNRLAALDVREFVDARILHTRGDGDLSAQCIVDGGPA</sequence>
<comment type="caution">
    <text evidence="1">The sequence shown here is derived from an EMBL/GenBank/DDBJ whole genome shotgun (WGS) entry which is preliminary data.</text>
</comment>
<reference evidence="1" key="1">
    <citation type="submission" date="2019-09" db="EMBL/GenBank/DDBJ databases">
        <authorList>
            <person name="Teo W.F.A."/>
            <person name="Duangmal K."/>
        </authorList>
    </citation>
    <scope>NUCLEOTIDE SEQUENCE [LARGE SCALE GENOMIC DNA]</scope>
    <source>
        <strain evidence="1">K81G1</strain>
    </source>
</reference>
<dbReference type="GO" id="GO:0016829">
    <property type="term" value="F:lyase activity"/>
    <property type="evidence" value="ECO:0007669"/>
    <property type="project" value="InterPro"/>
</dbReference>
<dbReference type="SUPFAM" id="SSF160104">
    <property type="entry name" value="Acetoacetate decarboxylase-like"/>
    <property type="match status" value="1"/>
</dbReference>
<gene>
    <name evidence="1" type="ORF">FPZ12_007340</name>
</gene>